<evidence type="ECO:0000259" key="5">
    <source>
        <dbReference type="Pfam" id="PF17384"/>
    </source>
</evidence>
<gene>
    <name evidence="3" type="primary">rimP</name>
    <name evidence="6" type="ORF">LNAT_P0405</name>
</gene>
<dbReference type="PANTHER" id="PTHR33867">
    <property type="entry name" value="RIBOSOME MATURATION FACTOR RIMP"/>
    <property type="match status" value="1"/>
</dbReference>
<proteinExistence type="inferred from homology"/>
<dbReference type="InterPro" id="IPR036847">
    <property type="entry name" value="RimP_C_sf"/>
</dbReference>
<dbReference type="Pfam" id="PF17384">
    <property type="entry name" value="DUF150_C"/>
    <property type="match status" value="1"/>
</dbReference>
<dbReference type="AlphaFoldDB" id="A0A292YCM2"/>
<comment type="function">
    <text evidence="3">Required for maturation of 30S ribosomal subunits.</text>
</comment>
<dbReference type="Proteomes" id="UP000217944">
    <property type="component" value="Unassembled WGS sequence"/>
</dbReference>
<dbReference type="InterPro" id="IPR028998">
    <property type="entry name" value="RimP_C"/>
</dbReference>
<comment type="caution">
    <text evidence="6">The sequence shown here is derived from an EMBL/GenBank/DDBJ whole genome shotgun (WGS) entry which is preliminary data.</text>
</comment>
<dbReference type="CDD" id="cd01734">
    <property type="entry name" value="YlxS_C"/>
    <property type="match status" value="1"/>
</dbReference>
<dbReference type="FunFam" id="3.30.300.70:FF:000001">
    <property type="entry name" value="Ribosome maturation factor RimP"/>
    <property type="match status" value="1"/>
</dbReference>
<keyword evidence="2 3" id="KW-0690">Ribosome biogenesis</keyword>
<keyword evidence="7" id="KW-1185">Reference proteome</keyword>
<evidence type="ECO:0000313" key="7">
    <source>
        <dbReference type="Proteomes" id="UP000217944"/>
    </source>
</evidence>
<dbReference type="SUPFAM" id="SSF74942">
    <property type="entry name" value="YhbC-like, C-terminal domain"/>
    <property type="match status" value="1"/>
</dbReference>
<dbReference type="InterPro" id="IPR003728">
    <property type="entry name" value="Ribosome_maturation_RimP"/>
</dbReference>
<dbReference type="GO" id="GO:0005829">
    <property type="term" value="C:cytosol"/>
    <property type="evidence" value="ECO:0007669"/>
    <property type="project" value="TreeGrafter"/>
</dbReference>
<comment type="subcellular location">
    <subcellularLocation>
        <location evidence="3">Cytoplasm</location>
    </subcellularLocation>
</comment>
<dbReference type="GO" id="GO:0006412">
    <property type="term" value="P:translation"/>
    <property type="evidence" value="ECO:0007669"/>
    <property type="project" value="TreeGrafter"/>
</dbReference>
<evidence type="ECO:0000256" key="3">
    <source>
        <dbReference type="HAMAP-Rule" id="MF_01077"/>
    </source>
</evidence>
<dbReference type="PANTHER" id="PTHR33867:SF1">
    <property type="entry name" value="RIBOSOME MATURATION FACTOR RIMP"/>
    <property type="match status" value="1"/>
</dbReference>
<evidence type="ECO:0000259" key="4">
    <source>
        <dbReference type="Pfam" id="PF02576"/>
    </source>
</evidence>
<feature type="domain" description="Ribosome maturation factor RimP N-terminal" evidence="4">
    <location>
        <begin position="7"/>
        <end position="79"/>
    </location>
</feature>
<dbReference type="EMBL" id="BDME01000001">
    <property type="protein sequence ID" value="GAX87110.1"/>
    <property type="molecule type" value="Genomic_DNA"/>
</dbReference>
<keyword evidence="1 3" id="KW-0963">Cytoplasm</keyword>
<accession>A0A292YCM2</accession>
<dbReference type="InterPro" id="IPR035956">
    <property type="entry name" value="RimP_N_sf"/>
</dbReference>
<sequence length="146" mass="16818">MSNLKDIIEKTVKNYGCELYDIDITEEGGHKYFRIYITKPGGVNLNDCEAINNMLSPIFDVEEPIHDRYFLEVSSPGLERKLTKKEHFSKSIGERVKVTTNEGEKIKGVLKSFNDDIAEIGNKKVHFNDIKKAKTYIDWNNYKGLK</sequence>
<comment type="similarity">
    <text evidence="3">Belongs to the RimP family.</text>
</comment>
<dbReference type="Gene3D" id="3.30.300.70">
    <property type="entry name" value="RimP-like superfamily, N-terminal"/>
    <property type="match status" value="1"/>
</dbReference>
<organism evidence="6 7">
    <name type="scientific">Lebetimonas natsushimae</name>
    <dbReference type="NCBI Taxonomy" id="1936991"/>
    <lineage>
        <taxon>Bacteria</taxon>
        <taxon>Pseudomonadati</taxon>
        <taxon>Campylobacterota</taxon>
        <taxon>Epsilonproteobacteria</taxon>
        <taxon>Nautiliales</taxon>
        <taxon>Nautiliaceae</taxon>
        <taxon>Lebetimonas</taxon>
    </lineage>
</organism>
<protein>
    <recommendedName>
        <fullName evidence="3">Ribosome maturation factor RimP</fullName>
    </recommendedName>
</protein>
<reference evidence="6 7" key="1">
    <citation type="journal article" date="2017" name="Syst. Appl. Microbiol.">
        <title>Lebetimonas natsushimae sp. nov., a novel strictly anaerobic, moderately thermophilic chemoautotroph isolated from a deep-sea hydrothermal vent polychaete nest in the Mid-Okinawa Trough.</title>
        <authorList>
            <person name="Nagata R."/>
            <person name="Takaki Y."/>
            <person name="Tame A."/>
            <person name="Nunoura T."/>
            <person name="Muto H."/>
            <person name="Mino S."/>
            <person name="Sawayama S."/>
            <person name="Takai K."/>
            <person name="Nakagawa S."/>
        </authorList>
    </citation>
    <scope>NUCLEOTIDE SEQUENCE [LARGE SCALE GENOMIC DNA]</scope>
    <source>
        <strain evidence="6 7">HS1857</strain>
    </source>
</reference>
<dbReference type="SUPFAM" id="SSF75420">
    <property type="entry name" value="YhbC-like, N-terminal domain"/>
    <property type="match status" value="1"/>
</dbReference>
<evidence type="ECO:0000256" key="1">
    <source>
        <dbReference type="ARBA" id="ARBA00022490"/>
    </source>
</evidence>
<dbReference type="HAMAP" id="MF_01077">
    <property type="entry name" value="RimP"/>
    <property type="match status" value="1"/>
</dbReference>
<dbReference type="InterPro" id="IPR028989">
    <property type="entry name" value="RimP_N"/>
</dbReference>
<name>A0A292YCM2_9BACT</name>
<evidence type="ECO:0000256" key="2">
    <source>
        <dbReference type="ARBA" id="ARBA00022517"/>
    </source>
</evidence>
<dbReference type="GO" id="GO:0000028">
    <property type="term" value="P:ribosomal small subunit assembly"/>
    <property type="evidence" value="ECO:0007669"/>
    <property type="project" value="TreeGrafter"/>
</dbReference>
<dbReference type="Pfam" id="PF02576">
    <property type="entry name" value="RimP_N"/>
    <property type="match status" value="1"/>
</dbReference>
<evidence type="ECO:0000313" key="6">
    <source>
        <dbReference type="EMBL" id="GAX87110.1"/>
    </source>
</evidence>
<feature type="domain" description="Ribosome maturation factor RimP C-terminal" evidence="5">
    <location>
        <begin position="82"/>
        <end position="139"/>
    </location>
</feature>